<evidence type="ECO:0000256" key="2">
    <source>
        <dbReference type="ARBA" id="ARBA00022475"/>
    </source>
</evidence>
<dbReference type="EMBL" id="JABEMB010000010">
    <property type="protein sequence ID" value="NNH03955.1"/>
    <property type="molecule type" value="Genomic_DNA"/>
</dbReference>
<feature type="transmembrane region" description="Helical" evidence="6">
    <location>
        <begin position="261"/>
        <end position="294"/>
    </location>
</feature>
<feature type="transmembrane region" description="Helical" evidence="6">
    <location>
        <begin position="33"/>
        <end position="53"/>
    </location>
</feature>
<dbReference type="InterPro" id="IPR001851">
    <property type="entry name" value="ABC_transp_permease"/>
</dbReference>
<keyword evidence="2" id="KW-1003">Cell membrane</keyword>
<comment type="caution">
    <text evidence="7">The sequence shown here is derived from an EMBL/GenBank/DDBJ whole genome shotgun (WGS) entry which is preliminary data.</text>
</comment>
<dbReference type="AlphaFoldDB" id="A0A7Y2Q1I2"/>
<evidence type="ECO:0000256" key="6">
    <source>
        <dbReference type="SAM" id="Phobius"/>
    </source>
</evidence>
<organism evidence="7 8">
    <name type="scientific">Microbacterium ulmi</name>
    <dbReference type="NCBI Taxonomy" id="179095"/>
    <lineage>
        <taxon>Bacteria</taxon>
        <taxon>Bacillati</taxon>
        <taxon>Actinomycetota</taxon>
        <taxon>Actinomycetes</taxon>
        <taxon>Micrococcales</taxon>
        <taxon>Microbacteriaceae</taxon>
        <taxon>Microbacterium</taxon>
    </lineage>
</organism>
<keyword evidence="8" id="KW-1185">Reference proteome</keyword>
<evidence type="ECO:0000256" key="3">
    <source>
        <dbReference type="ARBA" id="ARBA00022692"/>
    </source>
</evidence>
<evidence type="ECO:0000313" key="7">
    <source>
        <dbReference type="EMBL" id="NNH03955.1"/>
    </source>
</evidence>
<evidence type="ECO:0000256" key="1">
    <source>
        <dbReference type="ARBA" id="ARBA00004651"/>
    </source>
</evidence>
<sequence>MTMLTRSGPLTPTGTVRTWEERVTPLYRRTRTIAPPVVVVVIAAVLMGVVLGGAKLSLVDTAARIALLIAVAHAWNLLAGFAGLISLGTSAFVGAGAYTVAMAVANLGWPWWAALLLVVPAMLVVGYLLSIPLLRLRADYFAIGSFAALLALHAIASNLGVFGRSMGVPMPTAALPDPRTTAALAIAVAAVTVLAVVYLSVSRFGLRLQAIRDNEAAAKTLGVAVKSSYLIVFVLSSVLTGLAGGVLALQDGSATPANSFAMSWTIGALLMATVGGVGTVTGPVMGVFVVYWLLQKQLEDFAALSLIIQGALLIVLVRAAPTGIWPPVKRLGKTILLRTRDRRLASAGKKA</sequence>
<gene>
    <name evidence="7" type="ORF">HLA99_08845</name>
</gene>
<dbReference type="RefSeq" id="WP_170283221.1">
    <property type="nucleotide sequence ID" value="NZ_BAAANA010000002.1"/>
</dbReference>
<evidence type="ECO:0000256" key="5">
    <source>
        <dbReference type="ARBA" id="ARBA00023136"/>
    </source>
</evidence>
<feature type="transmembrane region" description="Helical" evidence="6">
    <location>
        <begin position="182"/>
        <end position="206"/>
    </location>
</feature>
<evidence type="ECO:0000256" key="4">
    <source>
        <dbReference type="ARBA" id="ARBA00022989"/>
    </source>
</evidence>
<accession>A0A7Y2Q1I2</accession>
<dbReference type="CDD" id="cd06581">
    <property type="entry name" value="TM_PBP1_LivM_like"/>
    <property type="match status" value="1"/>
</dbReference>
<name>A0A7Y2Q1I2_9MICO</name>
<dbReference type="PANTHER" id="PTHR30482:SF10">
    <property type="entry name" value="HIGH-AFFINITY BRANCHED-CHAIN AMINO ACID TRANSPORT PROTEIN BRAE"/>
    <property type="match status" value="1"/>
</dbReference>
<keyword evidence="5 6" id="KW-0472">Membrane</keyword>
<feature type="transmembrane region" description="Helical" evidence="6">
    <location>
        <begin position="301"/>
        <end position="320"/>
    </location>
</feature>
<feature type="transmembrane region" description="Helical" evidence="6">
    <location>
        <begin position="227"/>
        <end position="249"/>
    </location>
</feature>
<evidence type="ECO:0000313" key="8">
    <source>
        <dbReference type="Proteomes" id="UP000543598"/>
    </source>
</evidence>
<dbReference type="Pfam" id="PF02653">
    <property type="entry name" value="BPD_transp_2"/>
    <property type="match status" value="1"/>
</dbReference>
<feature type="transmembrane region" description="Helical" evidence="6">
    <location>
        <begin position="109"/>
        <end position="129"/>
    </location>
</feature>
<proteinExistence type="predicted"/>
<keyword evidence="3 6" id="KW-0812">Transmembrane</keyword>
<dbReference type="Proteomes" id="UP000543598">
    <property type="component" value="Unassembled WGS sequence"/>
</dbReference>
<feature type="transmembrane region" description="Helical" evidence="6">
    <location>
        <begin position="141"/>
        <end position="162"/>
    </location>
</feature>
<dbReference type="GO" id="GO:0015658">
    <property type="term" value="F:branched-chain amino acid transmembrane transporter activity"/>
    <property type="evidence" value="ECO:0007669"/>
    <property type="project" value="InterPro"/>
</dbReference>
<dbReference type="GO" id="GO:0005886">
    <property type="term" value="C:plasma membrane"/>
    <property type="evidence" value="ECO:0007669"/>
    <property type="project" value="UniProtKB-SubCell"/>
</dbReference>
<dbReference type="InterPro" id="IPR043428">
    <property type="entry name" value="LivM-like"/>
</dbReference>
<reference evidence="7 8" key="1">
    <citation type="submission" date="2020-05" db="EMBL/GenBank/DDBJ databases">
        <title>MicrobeNet Type strains.</title>
        <authorList>
            <person name="Nicholson A.C."/>
        </authorList>
    </citation>
    <scope>NUCLEOTIDE SEQUENCE [LARGE SCALE GENOMIC DNA]</scope>
    <source>
        <strain evidence="7 8">JCM 14282</strain>
    </source>
</reference>
<comment type="subcellular location">
    <subcellularLocation>
        <location evidence="1">Cell membrane</location>
        <topology evidence="1">Multi-pass membrane protein</topology>
    </subcellularLocation>
</comment>
<protein>
    <submittedName>
        <fullName evidence="7">Branched-chain amino acid ABC transporter permease</fullName>
    </submittedName>
</protein>
<feature type="transmembrane region" description="Helical" evidence="6">
    <location>
        <begin position="65"/>
        <end position="89"/>
    </location>
</feature>
<keyword evidence="4 6" id="KW-1133">Transmembrane helix</keyword>
<dbReference type="PANTHER" id="PTHR30482">
    <property type="entry name" value="HIGH-AFFINITY BRANCHED-CHAIN AMINO ACID TRANSPORT SYSTEM PERMEASE"/>
    <property type="match status" value="1"/>
</dbReference>